<feature type="transmembrane region" description="Helical" evidence="2">
    <location>
        <begin position="253"/>
        <end position="275"/>
    </location>
</feature>
<feature type="transmembrane region" description="Helical" evidence="2">
    <location>
        <begin position="330"/>
        <end position="349"/>
    </location>
</feature>
<dbReference type="Proteomes" id="UP000265768">
    <property type="component" value="Unassembled WGS sequence"/>
</dbReference>
<keyword evidence="2" id="KW-1133">Transmembrane helix</keyword>
<feature type="transmembrane region" description="Helical" evidence="2">
    <location>
        <begin position="98"/>
        <end position="119"/>
    </location>
</feature>
<evidence type="ECO:0000313" key="4">
    <source>
        <dbReference type="Proteomes" id="UP000265768"/>
    </source>
</evidence>
<gene>
    <name evidence="3" type="ORF">D5H75_21485</name>
</gene>
<name>A0A3A4AMH8_9ACTN</name>
<keyword evidence="2" id="KW-0472">Membrane</keyword>
<proteinExistence type="predicted"/>
<evidence type="ECO:0000313" key="3">
    <source>
        <dbReference type="EMBL" id="RJL30876.1"/>
    </source>
</evidence>
<feature type="compositionally biased region" description="Pro residues" evidence="1">
    <location>
        <begin position="422"/>
        <end position="445"/>
    </location>
</feature>
<evidence type="ECO:0000256" key="2">
    <source>
        <dbReference type="SAM" id="Phobius"/>
    </source>
</evidence>
<dbReference type="AlphaFoldDB" id="A0A3A4AMH8"/>
<dbReference type="EMBL" id="QZEY01000008">
    <property type="protein sequence ID" value="RJL30876.1"/>
    <property type="molecule type" value="Genomic_DNA"/>
</dbReference>
<feature type="transmembrane region" description="Helical" evidence="2">
    <location>
        <begin position="53"/>
        <end position="78"/>
    </location>
</feature>
<feature type="region of interest" description="Disordered" evidence="1">
    <location>
        <begin position="411"/>
        <end position="445"/>
    </location>
</feature>
<keyword evidence="4" id="KW-1185">Reference proteome</keyword>
<evidence type="ECO:0000256" key="1">
    <source>
        <dbReference type="SAM" id="MobiDB-lite"/>
    </source>
</evidence>
<reference evidence="3 4" key="1">
    <citation type="submission" date="2018-09" db="EMBL/GenBank/DDBJ databases">
        <title>YIM 75507 draft genome.</title>
        <authorList>
            <person name="Tang S."/>
            <person name="Feng Y."/>
        </authorList>
    </citation>
    <scope>NUCLEOTIDE SEQUENCE [LARGE SCALE GENOMIC DNA]</scope>
    <source>
        <strain evidence="3 4">YIM 75507</strain>
    </source>
</reference>
<protein>
    <submittedName>
        <fullName evidence="3">Uncharacterized protein</fullName>
    </submittedName>
</protein>
<feature type="transmembrane region" description="Helical" evidence="2">
    <location>
        <begin position="156"/>
        <end position="175"/>
    </location>
</feature>
<organism evidence="3 4">
    <name type="scientific">Bailinhaonella thermotolerans</name>
    <dbReference type="NCBI Taxonomy" id="1070861"/>
    <lineage>
        <taxon>Bacteria</taxon>
        <taxon>Bacillati</taxon>
        <taxon>Actinomycetota</taxon>
        <taxon>Actinomycetes</taxon>
        <taxon>Streptosporangiales</taxon>
        <taxon>Streptosporangiaceae</taxon>
        <taxon>Bailinhaonella</taxon>
    </lineage>
</organism>
<feature type="transmembrane region" description="Helical" evidence="2">
    <location>
        <begin position="187"/>
        <end position="210"/>
    </location>
</feature>
<accession>A0A3A4AMH8</accession>
<sequence length="445" mass="49244">MPSVWSLPLHTLRLLGRSILPLLIWFTAGQLARHGLLVAATELSHGSMRQLRLVFVILLFCLMVMLSLIVTAGMLYSLRGGMWEIRARREDGESDEPFIGGLGRAIIVFVGLYLTWGLAKQDVIDFYQMDVARQSAEKGYLGAWLDRTTAQGITGLDWELSLYLMGGAFVIRYLSQQWHERRESGPAAALTALFELIFTYIGMNAMITLVGGRSEWVGSRAVTVWLGEVTEELRKAIPGWEAFWNLVGEVRPYVFDSVVMSLVWLTVAILIYGAYAEDAREVIAGTRLETVATRGQALMAERTHTWTRKALARFVGRWGKWTPLANTLRLTVRAGAPLFGLFALCYVCIQVLGERIFRAGIHIIGDDHPFMFWNVALIPFDFLGELVRTTLTIALLAATFDLAATRERARNAAVSARTGEDPPGPGSANPPSPAQPPTPAAPAPR</sequence>
<keyword evidence="2" id="KW-0812">Transmembrane</keyword>
<comment type="caution">
    <text evidence="3">The sequence shown here is derived from an EMBL/GenBank/DDBJ whole genome shotgun (WGS) entry which is preliminary data.</text>
</comment>